<dbReference type="CDD" id="cd02440">
    <property type="entry name" value="AdoMet_MTases"/>
    <property type="match status" value="1"/>
</dbReference>
<dbReference type="RefSeq" id="WP_203908561.1">
    <property type="nucleotide sequence ID" value="NZ_BONY01000014.1"/>
</dbReference>
<evidence type="ECO:0000313" key="2">
    <source>
        <dbReference type="EMBL" id="GIH04683.1"/>
    </source>
</evidence>
<dbReference type="PANTHER" id="PTHR45036:SF1">
    <property type="entry name" value="METHYLTRANSFERASE LIKE 7A"/>
    <property type="match status" value="1"/>
</dbReference>
<dbReference type="EMBL" id="BONY01000014">
    <property type="protein sequence ID" value="GIH04683.1"/>
    <property type="molecule type" value="Genomic_DNA"/>
</dbReference>
<dbReference type="GO" id="GO:0008757">
    <property type="term" value="F:S-adenosylmethionine-dependent methyltransferase activity"/>
    <property type="evidence" value="ECO:0007669"/>
    <property type="project" value="InterPro"/>
</dbReference>
<evidence type="ECO:0000259" key="1">
    <source>
        <dbReference type="Pfam" id="PF08241"/>
    </source>
</evidence>
<proteinExistence type="predicted"/>
<reference evidence="2" key="1">
    <citation type="submission" date="2021-01" db="EMBL/GenBank/DDBJ databases">
        <title>Whole genome shotgun sequence of Rhizocola hellebori NBRC 109834.</title>
        <authorList>
            <person name="Komaki H."/>
            <person name="Tamura T."/>
        </authorList>
    </citation>
    <scope>NUCLEOTIDE SEQUENCE</scope>
    <source>
        <strain evidence="2">NBRC 109834</strain>
    </source>
</reference>
<feature type="domain" description="Methyltransferase type 11" evidence="1">
    <location>
        <begin position="30"/>
        <end position="124"/>
    </location>
</feature>
<dbReference type="InterPro" id="IPR013216">
    <property type="entry name" value="Methyltransf_11"/>
</dbReference>
<comment type="caution">
    <text evidence="2">The sequence shown here is derived from an EMBL/GenBank/DDBJ whole genome shotgun (WGS) entry which is preliminary data.</text>
</comment>
<dbReference type="Proteomes" id="UP000612899">
    <property type="component" value="Unassembled WGS sequence"/>
</dbReference>
<dbReference type="Gene3D" id="3.40.50.150">
    <property type="entry name" value="Vaccinia Virus protein VP39"/>
    <property type="match status" value="1"/>
</dbReference>
<organism evidence="2 3">
    <name type="scientific">Rhizocola hellebori</name>
    <dbReference type="NCBI Taxonomy" id="1392758"/>
    <lineage>
        <taxon>Bacteria</taxon>
        <taxon>Bacillati</taxon>
        <taxon>Actinomycetota</taxon>
        <taxon>Actinomycetes</taxon>
        <taxon>Micromonosporales</taxon>
        <taxon>Micromonosporaceae</taxon>
        <taxon>Rhizocola</taxon>
    </lineage>
</organism>
<dbReference type="InterPro" id="IPR029063">
    <property type="entry name" value="SAM-dependent_MTases_sf"/>
</dbReference>
<dbReference type="AlphaFoldDB" id="A0A8J3Q606"/>
<dbReference type="SUPFAM" id="SSF53335">
    <property type="entry name" value="S-adenosyl-L-methionine-dependent methyltransferases"/>
    <property type="match status" value="1"/>
</dbReference>
<accession>A0A8J3Q606</accession>
<sequence>MGDSEPVAGTKESFYALMDQLIGGVGGRVLEIGAGRGRNFDRLRRDIEWIGLEPDPARRRVLSQVAAAHGHSSPILEGGAEQIPLPDASVDAVVARVVLCSVADQAKVLAEVKRVLKPGGEFIFFEHVAARRGSWSYWLQRAWAPFSRRFDGGCDPTRQTWRSINEAGFAQVDMRWFRTKLFFDTDARYIGGVAVTS</sequence>
<dbReference type="Pfam" id="PF08241">
    <property type="entry name" value="Methyltransf_11"/>
    <property type="match status" value="1"/>
</dbReference>
<name>A0A8J3Q606_9ACTN</name>
<keyword evidence="3" id="KW-1185">Reference proteome</keyword>
<dbReference type="InterPro" id="IPR052356">
    <property type="entry name" value="Thiol_S-MT"/>
</dbReference>
<evidence type="ECO:0000313" key="3">
    <source>
        <dbReference type="Proteomes" id="UP000612899"/>
    </source>
</evidence>
<gene>
    <name evidence="2" type="ORF">Rhe02_27500</name>
</gene>
<protein>
    <recommendedName>
        <fullName evidence="1">Methyltransferase type 11 domain-containing protein</fullName>
    </recommendedName>
</protein>
<dbReference type="PANTHER" id="PTHR45036">
    <property type="entry name" value="METHYLTRANSFERASE LIKE 7B"/>
    <property type="match status" value="1"/>
</dbReference>